<accession>A0A8T1WVT3</accession>
<organism evidence="4 5">
    <name type="scientific">Phytophthora boehmeriae</name>
    <dbReference type="NCBI Taxonomy" id="109152"/>
    <lineage>
        <taxon>Eukaryota</taxon>
        <taxon>Sar</taxon>
        <taxon>Stramenopiles</taxon>
        <taxon>Oomycota</taxon>
        <taxon>Peronosporomycetes</taxon>
        <taxon>Peronosporales</taxon>
        <taxon>Peronosporaceae</taxon>
        <taxon>Phytophthora</taxon>
    </lineage>
</organism>
<dbReference type="Proteomes" id="UP000693981">
    <property type="component" value="Unassembled WGS sequence"/>
</dbReference>
<feature type="signal peptide" evidence="3">
    <location>
        <begin position="1"/>
        <end position="21"/>
    </location>
</feature>
<reference evidence="4" key="1">
    <citation type="submission" date="2021-02" db="EMBL/GenBank/DDBJ databases">
        <authorList>
            <person name="Palmer J.M."/>
        </authorList>
    </citation>
    <scope>NUCLEOTIDE SEQUENCE</scope>
    <source>
        <strain evidence="4">SCRP23</strain>
    </source>
</reference>
<keyword evidence="2" id="KW-0472">Membrane</keyword>
<dbReference type="EMBL" id="JAGDFL010000162">
    <property type="protein sequence ID" value="KAG7396338.1"/>
    <property type="molecule type" value="Genomic_DNA"/>
</dbReference>
<dbReference type="OrthoDB" id="339325at2759"/>
<evidence type="ECO:0000256" key="2">
    <source>
        <dbReference type="SAM" id="Phobius"/>
    </source>
</evidence>
<dbReference type="AlphaFoldDB" id="A0A8T1WVT3"/>
<keyword evidence="2" id="KW-1133">Transmembrane helix</keyword>
<evidence type="ECO:0000313" key="4">
    <source>
        <dbReference type="EMBL" id="KAG7396338.1"/>
    </source>
</evidence>
<name>A0A8T1WVT3_9STRA</name>
<keyword evidence="5" id="KW-1185">Reference proteome</keyword>
<comment type="caution">
    <text evidence="4">The sequence shown here is derived from an EMBL/GenBank/DDBJ whole genome shotgun (WGS) entry which is preliminary data.</text>
</comment>
<evidence type="ECO:0000313" key="5">
    <source>
        <dbReference type="Proteomes" id="UP000693981"/>
    </source>
</evidence>
<keyword evidence="3" id="KW-0732">Signal</keyword>
<feature type="chain" id="PRO_5035750889" description="TKL protein kinase" evidence="3">
    <location>
        <begin position="22"/>
        <end position="336"/>
    </location>
</feature>
<gene>
    <name evidence="4" type="ORF">PHYBOEH_002473</name>
</gene>
<sequence length="336" mass="35887">MRRVPWLGALALAMSAGLTLADNYSTVEIYSDENCDSTPLVVTLEADTAKCNGTQSETCSPIQINNSSYYYAQRCASDRFEYTSQIFSGANYLMIDVFDQEGCEGYAGSNIFLAAGTCQLASYMGQRSEIATLFNDGSAYMTIYNDSACGKKAQTFDLNASIVQDHSCYRGYNKFYTTDNNGVDLGSNSGNGSTAGIVGSTGDGSMSTGALFGIVVACLAIVICPALLVYWRMQRAKKSKNKNRNREPDSMLAISDKHQDDDRYAVDMSPRMTGSEVNGGGATSHEVTGSAVKNSAAIGEEAIDSAATGHEVEKFVPTSCTTSQFTVTPCAAIDCE</sequence>
<proteinExistence type="predicted"/>
<feature type="region of interest" description="Disordered" evidence="1">
    <location>
        <begin position="238"/>
        <end position="259"/>
    </location>
</feature>
<evidence type="ECO:0000256" key="3">
    <source>
        <dbReference type="SAM" id="SignalP"/>
    </source>
</evidence>
<feature type="compositionally biased region" description="Basic and acidic residues" evidence="1">
    <location>
        <begin position="244"/>
        <end position="259"/>
    </location>
</feature>
<evidence type="ECO:0000256" key="1">
    <source>
        <dbReference type="SAM" id="MobiDB-lite"/>
    </source>
</evidence>
<protein>
    <recommendedName>
        <fullName evidence="6">TKL protein kinase</fullName>
    </recommendedName>
</protein>
<keyword evidence="2" id="KW-0812">Transmembrane</keyword>
<evidence type="ECO:0008006" key="6">
    <source>
        <dbReference type="Google" id="ProtNLM"/>
    </source>
</evidence>
<feature type="transmembrane region" description="Helical" evidence="2">
    <location>
        <begin position="210"/>
        <end position="231"/>
    </location>
</feature>